<feature type="domain" description="Effector-associated" evidence="3">
    <location>
        <begin position="12"/>
        <end position="87"/>
    </location>
</feature>
<organism evidence="5 6">
    <name type="scientific">Thermobifida alba</name>
    <name type="common">Thermomonospora alba</name>
    <dbReference type="NCBI Taxonomy" id="53522"/>
    <lineage>
        <taxon>Bacteria</taxon>
        <taxon>Bacillati</taxon>
        <taxon>Actinomycetota</taxon>
        <taxon>Actinomycetes</taxon>
        <taxon>Streptosporangiales</taxon>
        <taxon>Nocardiopsidaceae</taxon>
        <taxon>Thermobifida</taxon>
    </lineage>
</organism>
<protein>
    <submittedName>
        <fullName evidence="5">Uncharacterized protein</fullName>
    </submittedName>
</protein>
<reference evidence="5 6" key="1">
    <citation type="submission" date="2020-04" db="EMBL/GenBank/DDBJ databases">
        <title>Thermobifida alba genome sequencing and assembly.</title>
        <authorList>
            <person name="Luzics S."/>
            <person name="Horvath B."/>
            <person name="Nagy I."/>
            <person name="Toth A."/>
            <person name="Nagy I."/>
            <person name="Kukolya J."/>
        </authorList>
    </citation>
    <scope>NUCLEOTIDE SEQUENCE [LARGE SCALE GENOMIC DNA]</scope>
    <source>
        <strain evidence="5 6">DSM 43795</strain>
    </source>
</reference>
<evidence type="ECO:0000259" key="2">
    <source>
        <dbReference type="Pfam" id="PF19916"/>
    </source>
</evidence>
<accession>A0ABY4L5D3</accession>
<dbReference type="Pfam" id="PF19956">
    <property type="entry name" value="EAD2"/>
    <property type="match status" value="1"/>
</dbReference>
<dbReference type="Pfam" id="PF19916">
    <property type="entry name" value="VMAP-M0"/>
    <property type="match status" value="1"/>
</dbReference>
<dbReference type="Proteomes" id="UP000832041">
    <property type="component" value="Chromosome"/>
</dbReference>
<gene>
    <name evidence="5" type="ORF">FOF52_19750</name>
</gene>
<keyword evidence="6" id="KW-1185">Reference proteome</keyword>
<sequence>MTRITRAHEELADALCRVASVYDEEQRRQLWWCLPAEVRARLNVAGPPYGFALSLVVQCCEQRWLGPMLRWLHRLEGGSEPAERACERAEGLLTAEEWQLSGPGRGRTAWERLRKALREVPYDERVADVYRAVDRRSAEEVTVPAPRDAWEAFLDLEELPLGPSGQEPPGERFLRLLARHAAEEGVVQAVRDWIPGGRSRGGAERAEAAAGRSPVRPQPPPRLVIKVEHDLGNVERFWIAHRLITAPGEDWMDVSEAEALTEVTAQELPRRVSELIAWAERQQAENHEKIRLEFIFPFSLLFRFIVQKWPLEVHRDAPSPSLGSQYEIVIRSEEFAHSPRAQRACRRRWENLRVGRGRVGSSSVVREQGWENVSDYLGNEDIVAFVAYALPGVEWREQVYAAVVGGVPVVAWRWTGRNGDPEAHFLSVLRGEEGTTRKEQEMKVREEGIKNLTRNLYRSRVDRGTAEQRDRSGQSYDLSVIYHDYQQEPQAQGQTLSGGNIR</sequence>
<feature type="region of interest" description="Disordered" evidence="1">
    <location>
        <begin position="197"/>
        <end position="221"/>
    </location>
</feature>
<name>A0ABY4L5D3_THEAE</name>
<evidence type="ECO:0000256" key="1">
    <source>
        <dbReference type="SAM" id="MobiDB-lite"/>
    </source>
</evidence>
<feature type="domain" description="vWA-MoxR associated protein middle region 0" evidence="2">
    <location>
        <begin position="109"/>
        <end position="194"/>
    </location>
</feature>
<dbReference type="InterPro" id="IPR045555">
    <property type="entry name" value="VMAP-M0"/>
</dbReference>
<evidence type="ECO:0000313" key="5">
    <source>
        <dbReference type="EMBL" id="UPT22902.1"/>
    </source>
</evidence>
<dbReference type="EMBL" id="CP051627">
    <property type="protein sequence ID" value="UPT22902.1"/>
    <property type="molecule type" value="Genomic_DNA"/>
</dbReference>
<evidence type="ECO:0000313" key="6">
    <source>
        <dbReference type="Proteomes" id="UP000832041"/>
    </source>
</evidence>
<dbReference type="Pfam" id="PF20028">
    <property type="entry name" value="VMAP-C"/>
    <property type="match status" value="1"/>
</dbReference>
<evidence type="ECO:0000259" key="4">
    <source>
        <dbReference type="Pfam" id="PF20028"/>
    </source>
</evidence>
<proteinExistence type="predicted"/>
<dbReference type="InterPro" id="IPR045431">
    <property type="entry name" value="EAD2"/>
</dbReference>
<feature type="domain" description="vWA-MoxR associated protein C-terminal" evidence="4">
    <location>
        <begin position="236"/>
        <end position="482"/>
    </location>
</feature>
<dbReference type="RefSeq" id="WP_248591408.1">
    <property type="nucleotide sequence ID" value="NZ_BAABEB010000011.1"/>
</dbReference>
<dbReference type="InterPro" id="IPR045450">
    <property type="entry name" value="VMAP_C"/>
</dbReference>
<evidence type="ECO:0000259" key="3">
    <source>
        <dbReference type="Pfam" id="PF19956"/>
    </source>
</evidence>